<dbReference type="InterPro" id="IPR022998">
    <property type="entry name" value="ThiamineP_synth_TenI"/>
</dbReference>
<feature type="binding site" evidence="9">
    <location>
        <position position="88"/>
    </location>
    <ligand>
        <name>Mg(2+)</name>
        <dbReference type="ChEBI" id="CHEBI:18420"/>
    </ligand>
</feature>
<evidence type="ECO:0000256" key="9">
    <source>
        <dbReference type="HAMAP-Rule" id="MF_00097"/>
    </source>
</evidence>
<comment type="caution">
    <text evidence="9">Lacks conserved residue(s) required for the propagation of feature annotation.</text>
</comment>
<dbReference type="PANTHER" id="PTHR20857">
    <property type="entry name" value="THIAMINE-PHOSPHATE PYROPHOSPHORYLASE"/>
    <property type="match status" value="1"/>
</dbReference>
<dbReference type="EC" id="2.5.1.3" evidence="9"/>
<evidence type="ECO:0000256" key="7">
    <source>
        <dbReference type="ARBA" id="ARBA00047851"/>
    </source>
</evidence>
<organism evidence="13 14">
    <name type="scientific">Mangrovibacterium marinum</name>
    <dbReference type="NCBI Taxonomy" id="1639118"/>
    <lineage>
        <taxon>Bacteria</taxon>
        <taxon>Pseudomonadati</taxon>
        <taxon>Bacteroidota</taxon>
        <taxon>Bacteroidia</taxon>
        <taxon>Marinilabiliales</taxon>
        <taxon>Prolixibacteraceae</taxon>
        <taxon>Mangrovibacterium</taxon>
    </lineage>
</organism>
<feature type="binding site" evidence="9">
    <location>
        <begin position="36"/>
        <end position="40"/>
    </location>
    <ligand>
        <name>4-amino-2-methyl-5-(diphosphooxymethyl)pyrimidine</name>
        <dbReference type="ChEBI" id="CHEBI:57841"/>
    </ligand>
</feature>
<evidence type="ECO:0000313" key="14">
    <source>
        <dbReference type="Proteomes" id="UP000243525"/>
    </source>
</evidence>
<comment type="catalytic activity">
    <reaction evidence="8 9 10">
        <text>2-[(2R,5Z)-2-carboxy-4-methylthiazol-5(2H)-ylidene]ethyl phosphate + 4-amino-2-methyl-5-(diphosphooxymethyl)pyrimidine + 2 H(+) = thiamine phosphate + CO2 + diphosphate</text>
        <dbReference type="Rhea" id="RHEA:47844"/>
        <dbReference type="ChEBI" id="CHEBI:15378"/>
        <dbReference type="ChEBI" id="CHEBI:16526"/>
        <dbReference type="ChEBI" id="CHEBI:33019"/>
        <dbReference type="ChEBI" id="CHEBI:37575"/>
        <dbReference type="ChEBI" id="CHEBI:57841"/>
        <dbReference type="ChEBI" id="CHEBI:62899"/>
        <dbReference type="EC" id="2.5.1.3"/>
    </reaction>
</comment>
<evidence type="ECO:0000313" key="13">
    <source>
        <dbReference type="EMBL" id="PTN04341.1"/>
    </source>
</evidence>
<evidence type="ECO:0000256" key="5">
    <source>
        <dbReference type="ARBA" id="ARBA00022977"/>
    </source>
</evidence>
<name>A0A2T5BX27_9BACT</name>
<evidence type="ECO:0000256" key="11">
    <source>
        <dbReference type="RuleBase" id="RU004253"/>
    </source>
</evidence>
<protein>
    <recommendedName>
        <fullName evidence="9">Thiamine-phosphate synthase</fullName>
        <shortName evidence="9">TP synthase</shortName>
        <shortName evidence="9">TPS</shortName>
        <ecNumber evidence="9">2.5.1.3</ecNumber>
    </recommendedName>
    <alternativeName>
        <fullName evidence="9">Thiamine-phosphate pyrophosphorylase</fullName>
        <shortName evidence="9">TMP pyrophosphorylase</shortName>
        <shortName evidence="9">TMP-PPase</shortName>
    </alternativeName>
</protein>
<dbReference type="CDD" id="cd00564">
    <property type="entry name" value="TMP_TenI"/>
    <property type="match status" value="1"/>
</dbReference>
<evidence type="ECO:0000256" key="3">
    <source>
        <dbReference type="ARBA" id="ARBA00022723"/>
    </source>
</evidence>
<dbReference type="HAMAP" id="MF_00097">
    <property type="entry name" value="TMP_synthase"/>
    <property type="match status" value="1"/>
</dbReference>
<dbReference type="InterPro" id="IPR034291">
    <property type="entry name" value="TMP_synthase"/>
</dbReference>
<keyword evidence="14" id="KW-1185">Reference proteome</keyword>
<comment type="cofactor">
    <cofactor evidence="9">
        <name>Mg(2+)</name>
        <dbReference type="ChEBI" id="CHEBI:18420"/>
    </cofactor>
    <text evidence="9">Binds 1 Mg(2+) ion per subunit.</text>
</comment>
<reference evidence="13 14" key="1">
    <citation type="submission" date="2018-04" db="EMBL/GenBank/DDBJ databases">
        <title>Genomic Encyclopedia of Archaeal and Bacterial Type Strains, Phase II (KMG-II): from individual species to whole genera.</title>
        <authorList>
            <person name="Goeker M."/>
        </authorList>
    </citation>
    <scope>NUCLEOTIDE SEQUENCE [LARGE SCALE GENOMIC DNA]</scope>
    <source>
        <strain evidence="13 14">DSM 28823</strain>
    </source>
</reference>
<dbReference type="InterPro" id="IPR036206">
    <property type="entry name" value="ThiamineP_synth_sf"/>
</dbReference>
<keyword evidence="2 9" id="KW-0808">Transferase</keyword>
<comment type="function">
    <text evidence="9">Condenses 4-methyl-5-(beta-hydroxyethyl)thiazole monophosphate (THZ-P) and 2-methyl-4-amino-5-hydroxymethyl pyrimidine pyrophosphate (HMP-PP) to form thiamine monophosphate (TMP).</text>
</comment>
<feature type="binding site" evidence="9">
    <location>
        <position position="69"/>
    </location>
    <ligand>
        <name>Mg(2+)</name>
        <dbReference type="ChEBI" id="CHEBI:18420"/>
    </ligand>
</feature>
<keyword evidence="5 9" id="KW-0784">Thiamine biosynthesis</keyword>
<dbReference type="GO" id="GO:0000287">
    <property type="term" value="F:magnesium ion binding"/>
    <property type="evidence" value="ECO:0007669"/>
    <property type="project" value="UniProtKB-UniRule"/>
</dbReference>
<dbReference type="GO" id="GO:0005737">
    <property type="term" value="C:cytoplasm"/>
    <property type="evidence" value="ECO:0007669"/>
    <property type="project" value="TreeGrafter"/>
</dbReference>
<comment type="similarity">
    <text evidence="9 10">Belongs to the thiamine-phosphate synthase family.</text>
</comment>
<dbReference type="AlphaFoldDB" id="A0A2T5BX27"/>
<dbReference type="UniPathway" id="UPA00060">
    <property type="reaction ID" value="UER00141"/>
</dbReference>
<proteinExistence type="inferred from homology"/>
<evidence type="ECO:0000256" key="1">
    <source>
        <dbReference type="ARBA" id="ARBA00005165"/>
    </source>
</evidence>
<dbReference type="InterPro" id="IPR013785">
    <property type="entry name" value="Aldolase_TIM"/>
</dbReference>
<dbReference type="Pfam" id="PF02581">
    <property type="entry name" value="TMP-TENI"/>
    <property type="match status" value="1"/>
</dbReference>
<evidence type="ECO:0000259" key="12">
    <source>
        <dbReference type="Pfam" id="PF02581"/>
    </source>
</evidence>
<keyword evidence="4 9" id="KW-0460">Magnesium</keyword>
<sequence>MNHKIARLQFITHSTAQSTPAEQARQVLEGGCQWIQLRMKKHCDEEILAEAEKIKALKVSFNFTFIINDNPKLALQCGADGVHLGKQDCSPIEARQLLGDKFIIGGTANTIDDVIRLTEQGVDYIGLGPFRFTATKENLSPVLGLDGYQRILEEMKAQNINLPVVGIGGVEQSDVDSLRKTGLHGLAISSAIWQKASIVSTTKEWLQAIEQTIISTERIS</sequence>
<evidence type="ECO:0000256" key="2">
    <source>
        <dbReference type="ARBA" id="ARBA00022679"/>
    </source>
</evidence>
<dbReference type="GO" id="GO:0004789">
    <property type="term" value="F:thiamine-phosphate diphosphorylase activity"/>
    <property type="evidence" value="ECO:0007669"/>
    <property type="project" value="UniProtKB-UniRule"/>
</dbReference>
<feature type="binding site" evidence="9">
    <location>
        <begin position="133"/>
        <end position="135"/>
    </location>
    <ligand>
        <name>2-[(2R,5Z)-2-carboxy-4-methylthiazol-5(2H)-ylidene]ethyl phosphate</name>
        <dbReference type="ChEBI" id="CHEBI:62899"/>
    </ligand>
</feature>
<dbReference type="Gene3D" id="3.20.20.70">
    <property type="entry name" value="Aldolase class I"/>
    <property type="match status" value="1"/>
</dbReference>
<feature type="binding site" evidence="9">
    <location>
        <position position="136"/>
    </location>
    <ligand>
        <name>4-amino-2-methyl-5-(diphosphooxymethyl)pyrimidine</name>
        <dbReference type="ChEBI" id="CHEBI:57841"/>
    </ligand>
</feature>
<evidence type="ECO:0000256" key="8">
    <source>
        <dbReference type="ARBA" id="ARBA00047883"/>
    </source>
</evidence>
<dbReference type="NCBIfam" id="TIGR00693">
    <property type="entry name" value="thiE"/>
    <property type="match status" value="1"/>
</dbReference>
<feature type="domain" description="Thiamine phosphate synthase/TenI" evidence="12">
    <location>
        <begin position="8"/>
        <end position="192"/>
    </location>
</feature>
<dbReference type="EMBL" id="QAAD01000032">
    <property type="protein sequence ID" value="PTN04341.1"/>
    <property type="molecule type" value="Genomic_DNA"/>
</dbReference>
<dbReference type="RefSeq" id="WP_107823892.1">
    <property type="nucleotide sequence ID" value="NZ_OY782574.1"/>
</dbReference>
<evidence type="ECO:0000256" key="4">
    <source>
        <dbReference type="ARBA" id="ARBA00022842"/>
    </source>
</evidence>
<dbReference type="SUPFAM" id="SSF51391">
    <property type="entry name" value="Thiamin phosphate synthase"/>
    <property type="match status" value="1"/>
</dbReference>
<comment type="catalytic activity">
    <reaction evidence="7 9 10">
        <text>2-(2-carboxy-4-methylthiazol-5-yl)ethyl phosphate + 4-amino-2-methyl-5-(diphosphooxymethyl)pyrimidine + 2 H(+) = thiamine phosphate + CO2 + diphosphate</text>
        <dbReference type="Rhea" id="RHEA:47848"/>
        <dbReference type="ChEBI" id="CHEBI:15378"/>
        <dbReference type="ChEBI" id="CHEBI:16526"/>
        <dbReference type="ChEBI" id="CHEBI:33019"/>
        <dbReference type="ChEBI" id="CHEBI:37575"/>
        <dbReference type="ChEBI" id="CHEBI:57841"/>
        <dbReference type="ChEBI" id="CHEBI:62890"/>
        <dbReference type="EC" id="2.5.1.3"/>
    </reaction>
</comment>
<comment type="catalytic activity">
    <reaction evidence="6 9 10">
        <text>4-methyl-5-(2-phosphooxyethyl)-thiazole + 4-amino-2-methyl-5-(diphosphooxymethyl)pyrimidine + H(+) = thiamine phosphate + diphosphate</text>
        <dbReference type="Rhea" id="RHEA:22328"/>
        <dbReference type="ChEBI" id="CHEBI:15378"/>
        <dbReference type="ChEBI" id="CHEBI:33019"/>
        <dbReference type="ChEBI" id="CHEBI:37575"/>
        <dbReference type="ChEBI" id="CHEBI:57841"/>
        <dbReference type="ChEBI" id="CHEBI:58296"/>
        <dbReference type="EC" id="2.5.1.3"/>
    </reaction>
</comment>
<dbReference type="NCBIfam" id="NF000736">
    <property type="entry name" value="PRK00043.2-3"/>
    <property type="match status" value="1"/>
</dbReference>
<feature type="binding site" evidence="9">
    <location>
        <position position="68"/>
    </location>
    <ligand>
        <name>4-amino-2-methyl-5-(diphosphooxymethyl)pyrimidine</name>
        <dbReference type="ChEBI" id="CHEBI:57841"/>
    </ligand>
</feature>
<accession>A0A2T5BX27</accession>
<comment type="caution">
    <text evidence="13">The sequence shown here is derived from an EMBL/GenBank/DDBJ whole genome shotgun (WGS) entry which is preliminary data.</text>
</comment>
<keyword evidence="3 9" id="KW-0479">Metal-binding</keyword>
<dbReference type="Proteomes" id="UP000243525">
    <property type="component" value="Unassembled WGS sequence"/>
</dbReference>
<feature type="binding site" evidence="9">
    <location>
        <position position="169"/>
    </location>
    <ligand>
        <name>2-[(2R,5Z)-2-carboxy-4-methylthiazol-5(2H)-ylidene]ethyl phosphate</name>
        <dbReference type="ChEBI" id="CHEBI:62899"/>
    </ligand>
</feature>
<dbReference type="GO" id="GO:0009229">
    <property type="term" value="P:thiamine diphosphate biosynthetic process"/>
    <property type="evidence" value="ECO:0007669"/>
    <property type="project" value="UniProtKB-UniRule"/>
</dbReference>
<dbReference type="GO" id="GO:0009228">
    <property type="term" value="P:thiamine biosynthetic process"/>
    <property type="evidence" value="ECO:0007669"/>
    <property type="project" value="UniProtKB-KW"/>
</dbReference>
<gene>
    <name evidence="9" type="primary">thiE</name>
    <name evidence="13" type="ORF">C8N47_13214</name>
</gene>
<evidence type="ECO:0000256" key="6">
    <source>
        <dbReference type="ARBA" id="ARBA00047334"/>
    </source>
</evidence>
<comment type="pathway">
    <text evidence="1 9 11">Cofactor biosynthesis; thiamine diphosphate biosynthesis; thiamine phosphate from 4-amino-2-methyl-5-diphosphomethylpyrimidine and 4-methyl-5-(2-phosphoethyl)-thiazole: step 1/1.</text>
</comment>
<evidence type="ECO:0000256" key="10">
    <source>
        <dbReference type="RuleBase" id="RU003826"/>
    </source>
</evidence>
<feature type="binding site" evidence="9">
    <location>
        <position position="107"/>
    </location>
    <ligand>
        <name>4-amino-2-methyl-5-(diphosphooxymethyl)pyrimidine</name>
        <dbReference type="ChEBI" id="CHEBI:57841"/>
    </ligand>
</feature>
<dbReference type="PANTHER" id="PTHR20857:SF15">
    <property type="entry name" value="THIAMINE-PHOSPHATE SYNTHASE"/>
    <property type="match status" value="1"/>
</dbReference>
<dbReference type="OrthoDB" id="9812206at2"/>